<dbReference type="EMBL" id="JANJYI010000001">
    <property type="protein sequence ID" value="KAK2661650.1"/>
    <property type="molecule type" value="Genomic_DNA"/>
</dbReference>
<dbReference type="Gene3D" id="1.10.630.10">
    <property type="entry name" value="Cytochrome P450"/>
    <property type="match status" value="1"/>
</dbReference>
<keyword evidence="5" id="KW-0479">Metal-binding</keyword>
<dbReference type="InterPro" id="IPR001128">
    <property type="entry name" value="Cyt_P450"/>
</dbReference>
<dbReference type="GO" id="GO:0005506">
    <property type="term" value="F:iron ion binding"/>
    <property type="evidence" value="ECO:0007669"/>
    <property type="project" value="InterPro"/>
</dbReference>
<comment type="subcellular location">
    <subcellularLocation>
        <location evidence="2">Membrane</location>
    </subcellularLocation>
</comment>
<evidence type="ECO:0000256" key="2">
    <source>
        <dbReference type="ARBA" id="ARBA00004370"/>
    </source>
</evidence>
<dbReference type="GO" id="GO:0016705">
    <property type="term" value="F:oxidoreductase activity, acting on paired donors, with incorporation or reduction of molecular oxygen"/>
    <property type="evidence" value="ECO:0007669"/>
    <property type="project" value="InterPro"/>
</dbReference>
<evidence type="ECO:0000256" key="3">
    <source>
        <dbReference type="ARBA" id="ARBA00010617"/>
    </source>
</evidence>
<keyword evidence="7" id="KW-0408">Iron</keyword>
<dbReference type="SUPFAM" id="SSF48264">
    <property type="entry name" value="Cytochrome P450"/>
    <property type="match status" value="1"/>
</dbReference>
<keyword evidence="8" id="KW-0503">Monooxygenase</keyword>
<evidence type="ECO:0000256" key="7">
    <source>
        <dbReference type="ARBA" id="ARBA00023004"/>
    </source>
</evidence>
<evidence type="ECO:0000313" key="10">
    <source>
        <dbReference type="EMBL" id="KAK2661650.1"/>
    </source>
</evidence>
<sequence>MHLMSPIPHQAFHKLSTRYGPLVYFFIISKPCGFASSPEIAKEFLKTNETNFLNRPKVANLHYLTYGSSDFATVPYEPHWKFMKNLCMTELLDGRILDQLRPIRREETMSFCG</sequence>
<dbReference type="GO" id="GO:0004497">
    <property type="term" value="F:monooxygenase activity"/>
    <property type="evidence" value="ECO:0007669"/>
    <property type="project" value="UniProtKB-KW"/>
</dbReference>
<name>A0AAD9XLI1_9ROSI</name>
<keyword evidence="4" id="KW-0349">Heme</keyword>
<dbReference type="Proteomes" id="UP001280121">
    <property type="component" value="Unassembled WGS sequence"/>
</dbReference>
<dbReference type="AlphaFoldDB" id="A0AAD9XLI1"/>
<proteinExistence type="inferred from homology"/>
<evidence type="ECO:0000256" key="9">
    <source>
        <dbReference type="ARBA" id="ARBA00023136"/>
    </source>
</evidence>
<dbReference type="GO" id="GO:0016020">
    <property type="term" value="C:membrane"/>
    <property type="evidence" value="ECO:0007669"/>
    <property type="project" value="UniProtKB-SubCell"/>
</dbReference>
<evidence type="ECO:0000256" key="4">
    <source>
        <dbReference type="ARBA" id="ARBA00022617"/>
    </source>
</evidence>
<evidence type="ECO:0000256" key="6">
    <source>
        <dbReference type="ARBA" id="ARBA00023002"/>
    </source>
</evidence>
<dbReference type="GO" id="GO:0020037">
    <property type="term" value="F:heme binding"/>
    <property type="evidence" value="ECO:0007669"/>
    <property type="project" value="InterPro"/>
</dbReference>
<keyword evidence="6" id="KW-0560">Oxidoreductase</keyword>
<comment type="similarity">
    <text evidence="3">Belongs to the cytochrome P450 family.</text>
</comment>
<reference evidence="10" key="1">
    <citation type="journal article" date="2023" name="Plant J.">
        <title>Genome sequences and population genomics provide insights into the demographic history, inbreeding, and mutation load of two 'living fossil' tree species of Dipteronia.</title>
        <authorList>
            <person name="Feng Y."/>
            <person name="Comes H.P."/>
            <person name="Chen J."/>
            <person name="Zhu S."/>
            <person name="Lu R."/>
            <person name="Zhang X."/>
            <person name="Li P."/>
            <person name="Qiu J."/>
            <person name="Olsen K.M."/>
            <person name="Qiu Y."/>
        </authorList>
    </citation>
    <scope>NUCLEOTIDE SEQUENCE</scope>
    <source>
        <strain evidence="10">KIB01</strain>
    </source>
</reference>
<accession>A0AAD9XLI1</accession>
<keyword evidence="11" id="KW-1185">Reference proteome</keyword>
<dbReference type="Pfam" id="PF00067">
    <property type="entry name" value="p450"/>
    <property type="match status" value="1"/>
</dbReference>
<dbReference type="PANTHER" id="PTHR47943:SF8">
    <property type="entry name" value="CYTOCHROME P450"/>
    <property type="match status" value="1"/>
</dbReference>
<gene>
    <name evidence="10" type="ORF">Ddye_000224</name>
</gene>
<protein>
    <submittedName>
        <fullName evidence="10">Uncharacterized protein</fullName>
    </submittedName>
</protein>
<evidence type="ECO:0000313" key="11">
    <source>
        <dbReference type="Proteomes" id="UP001280121"/>
    </source>
</evidence>
<keyword evidence="9" id="KW-0472">Membrane</keyword>
<comment type="caution">
    <text evidence="10">The sequence shown here is derived from an EMBL/GenBank/DDBJ whole genome shotgun (WGS) entry which is preliminary data.</text>
</comment>
<dbReference type="InterPro" id="IPR036396">
    <property type="entry name" value="Cyt_P450_sf"/>
</dbReference>
<dbReference type="PANTHER" id="PTHR47943">
    <property type="entry name" value="CYTOCHROME P450 93A3-LIKE"/>
    <property type="match status" value="1"/>
</dbReference>
<evidence type="ECO:0000256" key="1">
    <source>
        <dbReference type="ARBA" id="ARBA00001971"/>
    </source>
</evidence>
<evidence type="ECO:0000256" key="8">
    <source>
        <dbReference type="ARBA" id="ARBA00023033"/>
    </source>
</evidence>
<evidence type="ECO:0000256" key="5">
    <source>
        <dbReference type="ARBA" id="ARBA00022723"/>
    </source>
</evidence>
<comment type="cofactor">
    <cofactor evidence="1">
        <name>heme</name>
        <dbReference type="ChEBI" id="CHEBI:30413"/>
    </cofactor>
</comment>
<organism evidence="10 11">
    <name type="scientific">Dipteronia dyeriana</name>
    <dbReference type="NCBI Taxonomy" id="168575"/>
    <lineage>
        <taxon>Eukaryota</taxon>
        <taxon>Viridiplantae</taxon>
        <taxon>Streptophyta</taxon>
        <taxon>Embryophyta</taxon>
        <taxon>Tracheophyta</taxon>
        <taxon>Spermatophyta</taxon>
        <taxon>Magnoliopsida</taxon>
        <taxon>eudicotyledons</taxon>
        <taxon>Gunneridae</taxon>
        <taxon>Pentapetalae</taxon>
        <taxon>rosids</taxon>
        <taxon>malvids</taxon>
        <taxon>Sapindales</taxon>
        <taxon>Sapindaceae</taxon>
        <taxon>Hippocastanoideae</taxon>
        <taxon>Acereae</taxon>
        <taxon>Dipteronia</taxon>
    </lineage>
</organism>